<dbReference type="OMA" id="CKGTTRT"/>
<evidence type="ECO:0000313" key="3">
    <source>
        <dbReference type="Proteomes" id="UP000019132"/>
    </source>
</evidence>
<dbReference type="EMBL" id="GL376634">
    <property type="status" value="NOT_ANNOTATED_CDS"/>
    <property type="molecule type" value="Genomic_DNA"/>
</dbReference>
<reference evidence="3" key="1">
    <citation type="journal article" date="2010" name="Genome Biol.">
        <title>Genome sequence of the necrotrophic plant pathogen Pythium ultimum reveals original pathogenicity mechanisms and effector repertoire.</title>
        <authorList>
            <person name="Levesque C.A."/>
            <person name="Brouwer H."/>
            <person name="Cano L."/>
            <person name="Hamilton J.P."/>
            <person name="Holt C."/>
            <person name="Huitema E."/>
            <person name="Raffaele S."/>
            <person name="Robideau G.P."/>
            <person name="Thines M."/>
            <person name="Win J."/>
            <person name="Zerillo M.M."/>
            <person name="Beakes G.W."/>
            <person name="Boore J.L."/>
            <person name="Busam D."/>
            <person name="Dumas B."/>
            <person name="Ferriera S."/>
            <person name="Fuerstenberg S.I."/>
            <person name="Gachon C.M."/>
            <person name="Gaulin E."/>
            <person name="Govers F."/>
            <person name="Grenville-Briggs L."/>
            <person name="Horner N."/>
            <person name="Hostetler J."/>
            <person name="Jiang R.H."/>
            <person name="Johnson J."/>
            <person name="Krajaejun T."/>
            <person name="Lin H."/>
            <person name="Meijer H.J."/>
            <person name="Moore B."/>
            <person name="Morris P."/>
            <person name="Phuntmart V."/>
            <person name="Puiu D."/>
            <person name="Shetty J."/>
            <person name="Stajich J.E."/>
            <person name="Tripathy S."/>
            <person name="Wawra S."/>
            <person name="van West P."/>
            <person name="Whitty B.R."/>
            <person name="Coutinho P.M."/>
            <person name="Henrissat B."/>
            <person name="Martin F."/>
            <person name="Thomas P.D."/>
            <person name="Tyler B.M."/>
            <person name="De Vries R.P."/>
            <person name="Kamoun S."/>
            <person name="Yandell M."/>
            <person name="Tisserat N."/>
            <person name="Buell C.R."/>
        </authorList>
    </citation>
    <scope>NUCLEOTIDE SEQUENCE</scope>
    <source>
        <strain evidence="3">DAOM:BR144</strain>
    </source>
</reference>
<dbReference type="EnsemblProtists" id="PYU1_T001743">
    <property type="protein sequence ID" value="PYU1_T001743"/>
    <property type="gene ID" value="PYU1_G001742"/>
</dbReference>
<feature type="signal peptide" evidence="1">
    <location>
        <begin position="1"/>
        <end position="27"/>
    </location>
</feature>
<keyword evidence="1" id="KW-0732">Signal</keyword>
<proteinExistence type="predicted"/>
<reference evidence="2" key="3">
    <citation type="submission" date="2015-02" db="UniProtKB">
        <authorList>
            <consortium name="EnsemblProtists"/>
        </authorList>
    </citation>
    <scope>IDENTIFICATION</scope>
    <source>
        <strain evidence="2">DAOM BR144</strain>
    </source>
</reference>
<accession>K3W9V2</accession>
<reference evidence="3" key="2">
    <citation type="submission" date="2010-04" db="EMBL/GenBank/DDBJ databases">
        <authorList>
            <person name="Buell R."/>
            <person name="Hamilton J."/>
            <person name="Hostetler J."/>
        </authorList>
    </citation>
    <scope>NUCLEOTIDE SEQUENCE [LARGE SCALE GENOMIC DNA]</scope>
    <source>
        <strain evidence="3">DAOM:BR144</strain>
    </source>
</reference>
<sequence>MAPSIVTKSLVLAAAVSSAALFESADAHQYVMLPAPTFTVKTRAEQFNPLAFLENQGYKTTVDFNAYYKAKGYKTLRAFMDDPKAYKVAAGADFQCGWTKLDGKRQPIPAGTIRSTGYTHDGPCEVWLDSTRVMKGNNCHSEFPGTTFKIDYSSCKGSCTLRWYWMGIRFLKGKYSWQVYKNCVPIGGKRLLEEQFAEGNSTELYQPHDHIVN</sequence>
<protein>
    <submittedName>
        <fullName evidence="2">Uncharacterized protein</fullName>
    </submittedName>
</protein>
<keyword evidence="3" id="KW-1185">Reference proteome</keyword>
<name>K3W9V2_GLOUD</name>
<dbReference type="VEuPathDB" id="FungiDB:PYU1_G001742"/>
<dbReference type="Proteomes" id="UP000019132">
    <property type="component" value="Unassembled WGS sequence"/>
</dbReference>
<dbReference type="InParanoid" id="K3W9V2"/>
<dbReference type="HOGENOM" id="CLU_046500_2_1_1"/>
<evidence type="ECO:0000313" key="2">
    <source>
        <dbReference type="EnsemblProtists" id="PYU1_T001743"/>
    </source>
</evidence>
<dbReference type="eggNOG" id="ENOG502SN35">
    <property type="taxonomic scope" value="Eukaryota"/>
</dbReference>
<organism evidence="2 3">
    <name type="scientific">Globisporangium ultimum (strain ATCC 200006 / CBS 805.95 / DAOM BR144)</name>
    <name type="common">Pythium ultimum</name>
    <dbReference type="NCBI Taxonomy" id="431595"/>
    <lineage>
        <taxon>Eukaryota</taxon>
        <taxon>Sar</taxon>
        <taxon>Stramenopiles</taxon>
        <taxon>Oomycota</taxon>
        <taxon>Peronosporomycetes</taxon>
        <taxon>Pythiales</taxon>
        <taxon>Pythiaceae</taxon>
        <taxon>Globisporangium</taxon>
    </lineage>
</organism>
<feature type="chain" id="PRO_5003871725" evidence="1">
    <location>
        <begin position="28"/>
        <end position="213"/>
    </location>
</feature>
<dbReference type="AlphaFoldDB" id="K3W9V2"/>
<evidence type="ECO:0000256" key="1">
    <source>
        <dbReference type="SAM" id="SignalP"/>
    </source>
</evidence>